<sequence length="183" mass="19503">DIQVTELAPGGNVADVVVAMQLSYPTSVAVPARGFYSYQLLDNCDAAASLRRYSGVGQCVSPFVLFYSGGSGTPLLEVVRRAAIVGHTVLGDATIKITSRPSSTFDIDASWTLKGGQKKSGSETGLEYTYTASTGDIFVESVDKLKDLIKEIGASLSVDQLSYLQLKADGLYVTDLKYTLKPC</sequence>
<name>A0A7J6LT03_PERCH</name>
<gene>
    <name evidence="1" type="ORF">FOL47_006228</name>
</gene>
<evidence type="ECO:0000313" key="1">
    <source>
        <dbReference type="EMBL" id="KAF4662438.1"/>
    </source>
</evidence>
<evidence type="ECO:0000313" key="2">
    <source>
        <dbReference type="Proteomes" id="UP000591131"/>
    </source>
</evidence>
<dbReference type="EMBL" id="JAAPAO010000346">
    <property type="protein sequence ID" value="KAF4662438.1"/>
    <property type="molecule type" value="Genomic_DNA"/>
</dbReference>
<proteinExistence type="predicted"/>
<feature type="non-terminal residue" evidence="1">
    <location>
        <position position="1"/>
    </location>
</feature>
<keyword evidence="2" id="KW-1185">Reference proteome</keyword>
<dbReference type="Proteomes" id="UP000591131">
    <property type="component" value="Unassembled WGS sequence"/>
</dbReference>
<protein>
    <submittedName>
        <fullName evidence="1">Uncharacterized protein</fullName>
    </submittedName>
</protein>
<reference evidence="1 2" key="1">
    <citation type="submission" date="2020-04" db="EMBL/GenBank/DDBJ databases">
        <title>Perkinsus chesapeaki whole genome sequence.</title>
        <authorList>
            <person name="Bogema D.R."/>
        </authorList>
    </citation>
    <scope>NUCLEOTIDE SEQUENCE [LARGE SCALE GENOMIC DNA]</scope>
    <source>
        <strain evidence="1">ATCC PRA-425</strain>
    </source>
</reference>
<comment type="caution">
    <text evidence="1">The sequence shown here is derived from an EMBL/GenBank/DDBJ whole genome shotgun (WGS) entry which is preliminary data.</text>
</comment>
<accession>A0A7J6LT03</accession>
<organism evidence="1 2">
    <name type="scientific">Perkinsus chesapeaki</name>
    <name type="common">Clam parasite</name>
    <name type="synonym">Perkinsus andrewsi</name>
    <dbReference type="NCBI Taxonomy" id="330153"/>
    <lineage>
        <taxon>Eukaryota</taxon>
        <taxon>Sar</taxon>
        <taxon>Alveolata</taxon>
        <taxon>Perkinsozoa</taxon>
        <taxon>Perkinsea</taxon>
        <taxon>Perkinsida</taxon>
        <taxon>Perkinsidae</taxon>
        <taxon>Perkinsus</taxon>
    </lineage>
</organism>
<dbReference type="AlphaFoldDB" id="A0A7J6LT03"/>